<sequence>MFAFAAREITSVKATEIEKERGVYLSKCGVKEWSIGEPSGRATEGSIASMSRVDRSPRSLVPRTKLLPGERLGWWSSQRYDKRKRMRALVKGAVNDVRTRILLDTGANVSVISANYAKRLRLREVPDHGRSLEVRGINPGVLETRRRALVKITLGCPARPVPRDS</sequence>
<feature type="domain" description="Peptidase A2" evidence="2">
    <location>
        <begin position="99"/>
        <end position="113"/>
    </location>
</feature>
<dbReference type="GO" id="GO:0006508">
    <property type="term" value="P:proteolysis"/>
    <property type="evidence" value="ECO:0007669"/>
    <property type="project" value="UniProtKB-KW"/>
</dbReference>
<dbReference type="InterPro" id="IPR001995">
    <property type="entry name" value="Peptidase_A2_cat"/>
</dbReference>
<dbReference type="Gene3D" id="2.40.70.10">
    <property type="entry name" value="Acid Proteases"/>
    <property type="match status" value="1"/>
</dbReference>
<accession>A0A2P4XBG6</accession>
<dbReference type="SUPFAM" id="SSF50630">
    <property type="entry name" value="Acid proteases"/>
    <property type="match status" value="1"/>
</dbReference>
<evidence type="ECO:0000313" key="4">
    <source>
        <dbReference type="Proteomes" id="UP000237271"/>
    </source>
</evidence>
<dbReference type="InterPro" id="IPR021109">
    <property type="entry name" value="Peptidase_aspartic_dom_sf"/>
</dbReference>
<keyword evidence="4" id="KW-1185">Reference proteome</keyword>
<dbReference type="InterPro" id="IPR001969">
    <property type="entry name" value="Aspartic_peptidase_AS"/>
</dbReference>
<proteinExistence type="predicted"/>
<organism evidence="3 4">
    <name type="scientific">Phytophthora palmivora</name>
    <dbReference type="NCBI Taxonomy" id="4796"/>
    <lineage>
        <taxon>Eukaryota</taxon>
        <taxon>Sar</taxon>
        <taxon>Stramenopiles</taxon>
        <taxon>Oomycota</taxon>
        <taxon>Peronosporomycetes</taxon>
        <taxon>Peronosporales</taxon>
        <taxon>Peronosporaceae</taxon>
        <taxon>Phytophthora</taxon>
    </lineage>
</organism>
<dbReference type="PROSITE" id="PS00141">
    <property type="entry name" value="ASP_PROTEASE"/>
    <property type="match status" value="1"/>
</dbReference>
<evidence type="ECO:0000256" key="1">
    <source>
        <dbReference type="ARBA" id="ARBA00022801"/>
    </source>
</evidence>
<protein>
    <submittedName>
        <fullName evidence="3">Eukaryotic/viral aspartic protease</fullName>
    </submittedName>
</protein>
<evidence type="ECO:0000259" key="2">
    <source>
        <dbReference type="PROSITE" id="PS50175"/>
    </source>
</evidence>
<dbReference type="AlphaFoldDB" id="A0A2P4XBG6"/>
<dbReference type="Pfam" id="PF13975">
    <property type="entry name" value="gag-asp_proteas"/>
    <property type="match status" value="1"/>
</dbReference>
<dbReference type="GO" id="GO:0004190">
    <property type="term" value="F:aspartic-type endopeptidase activity"/>
    <property type="evidence" value="ECO:0007669"/>
    <property type="project" value="InterPro"/>
</dbReference>
<name>A0A2P4XBG6_9STRA</name>
<dbReference type="PROSITE" id="PS50175">
    <property type="entry name" value="ASP_PROT_RETROV"/>
    <property type="match status" value="1"/>
</dbReference>
<evidence type="ECO:0000313" key="3">
    <source>
        <dbReference type="EMBL" id="POM62868.1"/>
    </source>
</evidence>
<comment type="caution">
    <text evidence="3">The sequence shown here is derived from an EMBL/GenBank/DDBJ whole genome shotgun (WGS) entry which is preliminary data.</text>
</comment>
<dbReference type="EMBL" id="NCKW01015486">
    <property type="protein sequence ID" value="POM62868.1"/>
    <property type="molecule type" value="Genomic_DNA"/>
</dbReference>
<dbReference type="Proteomes" id="UP000237271">
    <property type="component" value="Unassembled WGS sequence"/>
</dbReference>
<gene>
    <name evidence="3" type="ORF">PHPALM_27913</name>
</gene>
<dbReference type="CDD" id="cd00303">
    <property type="entry name" value="retropepsin_like"/>
    <property type="match status" value="1"/>
</dbReference>
<dbReference type="OrthoDB" id="127249at2759"/>
<keyword evidence="3" id="KW-0645">Protease</keyword>
<keyword evidence="1" id="KW-0378">Hydrolase</keyword>
<reference evidence="3 4" key="1">
    <citation type="journal article" date="2017" name="Genome Biol. Evol.">
        <title>Phytophthora megakarya and P. palmivora, closely related causal agents of cacao black pod rot, underwent increases in genome sizes and gene numbers by different mechanisms.</title>
        <authorList>
            <person name="Ali S.S."/>
            <person name="Shao J."/>
            <person name="Lary D.J."/>
            <person name="Kronmiller B."/>
            <person name="Shen D."/>
            <person name="Strem M.D."/>
            <person name="Amoako-Attah I."/>
            <person name="Akrofi A.Y."/>
            <person name="Begoude B.A."/>
            <person name="Ten Hoopen G.M."/>
            <person name="Coulibaly K."/>
            <person name="Kebe B.I."/>
            <person name="Melnick R.L."/>
            <person name="Guiltinan M.J."/>
            <person name="Tyler B.M."/>
            <person name="Meinhardt L.W."/>
            <person name="Bailey B.A."/>
        </authorList>
    </citation>
    <scope>NUCLEOTIDE SEQUENCE [LARGE SCALE GENOMIC DNA]</scope>
    <source>
        <strain evidence="4">sbr112.9</strain>
    </source>
</reference>